<evidence type="ECO:0000256" key="8">
    <source>
        <dbReference type="ARBA" id="ARBA00038436"/>
    </source>
</evidence>
<protein>
    <recommendedName>
        <fullName evidence="9">TRAP transporter small permease protein</fullName>
    </recommendedName>
</protein>
<dbReference type="RefSeq" id="WP_051697424.1">
    <property type="nucleotide sequence ID" value="NZ_AUNB01000095.1"/>
</dbReference>
<feature type="transmembrane region" description="Helical" evidence="9">
    <location>
        <begin position="40"/>
        <end position="62"/>
    </location>
</feature>
<evidence type="ECO:0000256" key="5">
    <source>
        <dbReference type="ARBA" id="ARBA00022692"/>
    </source>
</evidence>
<proteinExistence type="inferred from homology"/>
<comment type="subcellular location">
    <subcellularLocation>
        <location evidence="1 9">Cell inner membrane</location>
        <topology evidence="1 9">Multi-pass membrane protein</topology>
    </subcellularLocation>
</comment>
<comment type="similarity">
    <text evidence="8 9">Belongs to the TRAP transporter small permease family.</text>
</comment>
<keyword evidence="7 9" id="KW-0472">Membrane</keyword>
<evidence type="ECO:0000256" key="7">
    <source>
        <dbReference type="ARBA" id="ARBA00023136"/>
    </source>
</evidence>
<comment type="caution">
    <text evidence="11">The sequence shown here is derived from an EMBL/GenBank/DDBJ whole genome shotgun (WGS) entry which is preliminary data.</text>
</comment>
<evidence type="ECO:0000256" key="9">
    <source>
        <dbReference type="RuleBase" id="RU369079"/>
    </source>
</evidence>
<comment type="subunit">
    <text evidence="9">The complex comprises the extracytoplasmic solute receptor protein and the two transmembrane proteins.</text>
</comment>
<feature type="domain" description="Tripartite ATP-independent periplasmic transporters DctQ component" evidence="10">
    <location>
        <begin position="20"/>
        <end position="145"/>
    </location>
</feature>
<dbReference type="OrthoDB" id="4250245at2"/>
<evidence type="ECO:0000256" key="2">
    <source>
        <dbReference type="ARBA" id="ARBA00022448"/>
    </source>
</evidence>
<evidence type="ECO:0000256" key="6">
    <source>
        <dbReference type="ARBA" id="ARBA00022989"/>
    </source>
</evidence>
<feature type="transmembrane region" description="Helical" evidence="9">
    <location>
        <begin position="83"/>
        <end position="104"/>
    </location>
</feature>
<evidence type="ECO:0000256" key="1">
    <source>
        <dbReference type="ARBA" id="ARBA00004429"/>
    </source>
</evidence>
<keyword evidence="5 9" id="KW-0812">Transmembrane</keyword>
<keyword evidence="12" id="KW-1185">Reference proteome</keyword>
<keyword evidence="2 9" id="KW-0813">Transport</keyword>
<feature type="transmembrane region" description="Helical" evidence="9">
    <location>
        <begin position="7"/>
        <end position="34"/>
    </location>
</feature>
<organism evidence="11 12">
    <name type="scientific">Thioclava indica</name>
    <dbReference type="NCBI Taxonomy" id="1353528"/>
    <lineage>
        <taxon>Bacteria</taxon>
        <taxon>Pseudomonadati</taxon>
        <taxon>Pseudomonadota</taxon>
        <taxon>Alphaproteobacteria</taxon>
        <taxon>Rhodobacterales</taxon>
        <taxon>Paracoccaceae</taxon>
        <taxon>Thioclava</taxon>
    </lineage>
</organism>
<dbReference type="GO" id="GO:0015740">
    <property type="term" value="P:C4-dicarboxylate transport"/>
    <property type="evidence" value="ECO:0007669"/>
    <property type="project" value="TreeGrafter"/>
</dbReference>
<evidence type="ECO:0000256" key="3">
    <source>
        <dbReference type="ARBA" id="ARBA00022475"/>
    </source>
</evidence>
<name>A0A074J4H6_9RHOB</name>
<dbReference type="PANTHER" id="PTHR35011">
    <property type="entry name" value="2,3-DIKETO-L-GULONATE TRAP TRANSPORTER SMALL PERMEASE PROTEIN YIAM"/>
    <property type="match status" value="1"/>
</dbReference>
<reference evidence="11 12" key="1">
    <citation type="journal article" date="2015" name="Antonie Van Leeuwenhoek">
        <title>Thioclava indica sp. nov., isolated from surface seawater of the Indian Ocean.</title>
        <authorList>
            <person name="Liu Y."/>
            <person name="Lai Q."/>
            <person name="Du J."/>
            <person name="Xu H."/>
            <person name="Jiang L."/>
            <person name="Shao Z."/>
        </authorList>
    </citation>
    <scope>NUCLEOTIDE SEQUENCE [LARGE SCALE GENOMIC DNA]</scope>
    <source>
        <strain evidence="11 12">DT23-4</strain>
    </source>
</reference>
<sequence>MIARVRFILEAIAAGLVTGLILVTCIDVIGRYAFNNPLTGAYEITQVLLGALVFVAMPLTTGKGGHVEVDLLVPLLPAVVRRALARIGGAVAALVMAYFAWRLVILTQDQFHTQLATSGLGIKLWYLGVIGSLSFAVSAVVAILRRPE</sequence>
<keyword evidence="4 9" id="KW-0997">Cell inner membrane</keyword>
<evidence type="ECO:0000259" key="10">
    <source>
        <dbReference type="Pfam" id="PF04290"/>
    </source>
</evidence>
<dbReference type="GO" id="GO:0005886">
    <property type="term" value="C:plasma membrane"/>
    <property type="evidence" value="ECO:0007669"/>
    <property type="project" value="UniProtKB-SubCell"/>
</dbReference>
<evidence type="ECO:0000313" key="11">
    <source>
        <dbReference type="EMBL" id="KEO51424.1"/>
    </source>
</evidence>
<feature type="transmembrane region" description="Helical" evidence="9">
    <location>
        <begin position="124"/>
        <end position="144"/>
    </location>
</feature>
<dbReference type="Pfam" id="PF04290">
    <property type="entry name" value="DctQ"/>
    <property type="match status" value="1"/>
</dbReference>
<dbReference type="STRING" id="1353528.DT23_09055"/>
<dbReference type="Proteomes" id="UP000027471">
    <property type="component" value="Unassembled WGS sequence"/>
</dbReference>
<comment type="function">
    <text evidence="9">Part of the tripartite ATP-independent periplasmic (TRAP) transport system.</text>
</comment>
<keyword evidence="6 9" id="KW-1133">Transmembrane helix</keyword>
<gene>
    <name evidence="11" type="ORF">DT23_09055</name>
</gene>
<dbReference type="InterPro" id="IPR007387">
    <property type="entry name" value="TRAP_DctQ"/>
</dbReference>
<evidence type="ECO:0000313" key="12">
    <source>
        <dbReference type="Proteomes" id="UP000027471"/>
    </source>
</evidence>
<dbReference type="InterPro" id="IPR055348">
    <property type="entry name" value="DctQ"/>
</dbReference>
<dbReference type="EMBL" id="AUNB01000095">
    <property type="protein sequence ID" value="KEO51424.1"/>
    <property type="molecule type" value="Genomic_DNA"/>
</dbReference>
<accession>A0A074J4H6</accession>
<dbReference type="eggNOG" id="COG3090">
    <property type="taxonomic scope" value="Bacteria"/>
</dbReference>
<evidence type="ECO:0000256" key="4">
    <source>
        <dbReference type="ARBA" id="ARBA00022519"/>
    </source>
</evidence>
<dbReference type="GO" id="GO:0022857">
    <property type="term" value="F:transmembrane transporter activity"/>
    <property type="evidence" value="ECO:0007669"/>
    <property type="project" value="UniProtKB-UniRule"/>
</dbReference>
<dbReference type="PANTHER" id="PTHR35011:SF10">
    <property type="entry name" value="TRAP TRANSPORTER SMALL PERMEASE PROTEIN"/>
    <property type="match status" value="1"/>
</dbReference>
<dbReference type="AlphaFoldDB" id="A0A074J4H6"/>
<keyword evidence="3" id="KW-1003">Cell membrane</keyword>